<dbReference type="OrthoDB" id="189997at2759"/>
<organism evidence="2">
    <name type="scientific">Physcomitrium patens</name>
    <name type="common">Spreading-leaved earth moss</name>
    <name type="synonym">Physcomitrella patens</name>
    <dbReference type="NCBI Taxonomy" id="3218"/>
    <lineage>
        <taxon>Eukaryota</taxon>
        <taxon>Viridiplantae</taxon>
        <taxon>Streptophyta</taxon>
        <taxon>Embryophyta</taxon>
        <taxon>Bryophyta</taxon>
        <taxon>Bryophytina</taxon>
        <taxon>Bryopsida</taxon>
        <taxon>Funariidae</taxon>
        <taxon>Funariales</taxon>
        <taxon>Funariaceae</taxon>
        <taxon>Physcomitrium</taxon>
    </lineage>
</organism>
<dbReference type="InterPro" id="IPR047794">
    <property type="entry name" value="C45_proenzyme-like"/>
</dbReference>
<dbReference type="NCBIfam" id="NF040521">
    <property type="entry name" value="C45_proenzyme"/>
    <property type="match status" value="1"/>
</dbReference>
<reference evidence="3" key="3">
    <citation type="submission" date="2020-12" db="UniProtKB">
        <authorList>
            <consortium name="EnsemblPlants"/>
        </authorList>
    </citation>
    <scope>IDENTIFICATION</scope>
</reference>
<reference evidence="2 4" key="1">
    <citation type="journal article" date="2008" name="Science">
        <title>The Physcomitrella genome reveals evolutionary insights into the conquest of land by plants.</title>
        <authorList>
            <person name="Rensing S."/>
            <person name="Lang D."/>
            <person name="Zimmer A."/>
            <person name="Terry A."/>
            <person name="Salamov A."/>
            <person name="Shapiro H."/>
            <person name="Nishiyama T."/>
            <person name="Perroud P.-F."/>
            <person name="Lindquist E."/>
            <person name="Kamisugi Y."/>
            <person name="Tanahashi T."/>
            <person name="Sakakibara K."/>
            <person name="Fujita T."/>
            <person name="Oishi K."/>
            <person name="Shin-I T."/>
            <person name="Kuroki Y."/>
            <person name="Toyoda A."/>
            <person name="Suzuki Y."/>
            <person name="Hashimoto A."/>
            <person name="Yamaguchi K."/>
            <person name="Sugano A."/>
            <person name="Kohara Y."/>
            <person name="Fujiyama A."/>
            <person name="Anterola A."/>
            <person name="Aoki S."/>
            <person name="Ashton N."/>
            <person name="Barbazuk W.B."/>
            <person name="Barker E."/>
            <person name="Bennetzen J."/>
            <person name="Bezanilla M."/>
            <person name="Blankenship R."/>
            <person name="Cho S.H."/>
            <person name="Dutcher S."/>
            <person name="Estelle M."/>
            <person name="Fawcett J.A."/>
            <person name="Gundlach H."/>
            <person name="Hanada K."/>
            <person name="Heyl A."/>
            <person name="Hicks K.A."/>
            <person name="Hugh J."/>
            <person name="Lohr M."/>
            <person name="Mayer K."/>
            <person name="Melkozernov A."/>
            <person name="Murata T."/>
            <person name="Nelson D."/>
            <person name="Pils B."/>
            <person name="Prigge M."/>
            <person name="Reiss B."/>
            <person name="Renner T."/>
            <person name="Rombauts S."/>
            <person name="Rushton P."/>
            <person name="Sanderfoot A."/>
            <person name="Schween G."/>
            <person name="Shiu S.-H."/>
            <person name="Stueber K."/>
            <person name="Theodoulou F.L."/>
            <person name="Tu H."/>
            <person name="Van de Peer Y."/>
            <person name="Verrier P.J."/>
            <person name="Waters E."/>
            <person name="Wood A."/>
            <person name="Yang L."/>
            <person name="Cove D."/>
            <person name="Cuming A."/>
            <person name="Hasebe M."/>
            <person name="Lucas S."/>
            <person name="Mishler D.B."/>
            <person name="Reski R."/>
            <person name="Grigoriev I."/>
            <person name="Quatrano R.S."/>
            <person name="Boore J.L."/>
        </authorList>
    </citation>
    <scope>NUCLEOTIDE SEQUENCE [LARGE SCALE GENOMIC DNA]</scope>
    <source>
        <strain evidence="3 4">cv. Gransden 2004</strain>
    </source>
</reference>
<dbReference type="EMBL" id="ABEU02000009">
    <property type="protein sequence ID" value="PNR48180.1"/>
    <property type="molecule type" value="Genomic_DNA"/>
</dbReference>
<gene>
    <name evidence="3" type="primary">LOC112286969</name>
    <name evidence="2" type="ORF">PHYPA_012655</name>
</gene>
<dbReference type="RefSeq" id="XP_024385243.1">
    <property type="nucleotide sequence ID" value="XM_024529475.2"/>
</dbReference>
<reference evidence="2 4" key="2">
    <citation type="journal article" date="2018" name="Plant J.">
        <title>The Physcomitrella patens chromosome-scale assembly reveals moss genome structure and evolution.</title>
        <authorList>
            <person name="Lang D."/>
            <person name="Ullrich K.K."/>
            <person name="Murat F."/>
            <person name="Fuchs J."/>
            <person name="Jenkins J."/>
            <person name="Haas F.B."/>
            <person name="Piednoel M."/>
            <person name="Gundlach H."/>
            <person name="Van Bel M."/>
            <person name="Meyberg R."/>
            <person name="Vives C."/>
            <person name="Morata J."/>
            <person name="Symeonidi A."/>
            <person name="Hiss M."/>
            <person name="Muchero W."/>
            <person name="Kamisugi Y."/>
            <person name="Saleh O."/>
            <person name="Blanc G."/>
            <person name="Decker E.L."/>
            <person name="van Gessel N."/>
            <person name="Grimwood J."/>
            <person name="Hayes R.D."/>
            <person name="Graham S.W."/>
            <person name="Gunter L.E."/>
            <person name="McDaniel S.F."/>
            <person name="Hoernstein S.N.W."/>
            <person name="Larsson A."/>
            <person name="Li F.W."/>
            <person name="Perroud P.F."/>
            <person name="Phillips J."/>
            <person name="Ranjan P."/>
            <person name="Rokshar D.S."/>
            <person name="Rothfels C.J."/>
            <person name="Schneider L."/>
            <person name="Shu S."/>
            <person name="Stevenson D.W."/>
            <person name="Thummler F."/>
            <person name="Tillich M."/>
            <person name="Villarreal Aguilar J.C."/>
            <person name="Widiez T."/>
            <person name="Wong G.K."/>
            <person name="Wymore A."/>
            <person name="Zhang Y."/>
            <person name="Zimmer A.D."/>
            <person name="Quatrano R.S."/>
            <person name="Mayer K.F.X."/>
            <person name="Goodstein D."/>
            <person name="Casacuberta J.M."/>
            <person name="Vandepoele K."/>
            <person name="Reski R."/>
            <person name="Cuming A.C."/>
            <person name="Tuskan G.A."/>
            <person name="Maumus F."/>
            <person name="Salse J."/>
            <person name="Schmutz J."/>
            <person name="Rensing S.A."/>
        </authorList>
    </citation>
    <scope>NUCLEOTIDE SEQUENCE [LARGE SCALE GENOMIC DNA]</scope>
    <source>
        <strain evidence="3 4">cv. Gransden 2004</strain>
    </source>
</reference>
<evidence type="ECO:0000313" key="3">
    <source>
        <dbReference type="EnsemblPlants" id="Pp3c9_13440V3.1"/>
    </source>
</evidence>
<evidence type="ECO:0000313" key="4">
    <source>
        <dbReference type="Proteomes" id="UP000006727"/>
    </source>
</evidence>
<keyword evidence="4" id="KW-1185">Reference proteome</keyword>
<accession>A0A2K1K332</accession>
<protein>
    <recommendedName>
        <fullName evidence="1">Peptidase C45 hydrolase domain-containing protein</fullName>
    </recommendedName>
</protein>
<feature type="domain" description="Peptidase C45 hydrolase" evidence="1">
    <location>
        <begin position="126"/>
        <end position="345"/>
    </location>
</feature>
<dbReference type="Gramene" id="Pp3c9_13440V3.4">
    <property type="protein sequence ID" value="Pp3c9_13440V3.4"/>
    <property type="gene ID" value="Pp3c9_13440"/>
</dbReference>
<dbReference type="InterPro" id="IPR005079">
    <property type="entry name" value="Peptidase_C45_hydrolase"/>
</dbReference>
<dbReference type="GeneID" id="112286969"/>
<dbReference type="EnsemblPlants" id="Pp3c9_13440V3.1">
    <property type="protein sequence ID" value="Pp3c9_13440V3.1"/>
    <property type="gene ID" value="Pp3c9_13440"/>
</dbReference>
<sequence>MAADEPWLPCLHVKTRRGYELGHAIGKWFRGLIHSRFASDPALHSELLPFAATEDGEKLVAALTSANREQFPVYFEELRGTADGAEVPFIQVFLINMRKEIAPFLATPIKREKVGEADQCSTILLNTESLAVIAHNEDADVSLLNHAYLVHAEFEDGLSFVAYTYAGELPSCAFGFNSHGVVFTLNAVPLAPEEAVAGGICRNFISRDLLEASNHRDALKRVCLSNRSVGHNYNIMDTNEGKMMTVEAASKGRWSVKEIGAEPFFHANMYVHLHVNQVANETSLYRHRCADRYSKLSRDDMLSLLGDTTDEPYPVYMQGPKLVTLCTAVFDLYVLSCTIFQGNPEKQVVYSTLPLTLPWS</sequence>
<dbReference type="Gene3D" id="3.60.60.10">
    <property type="entry name" value="Penicillin V Acylase, Chain A"/>
    <property type="match status" value="1"/>
</dbReference>
<dbReference type="Proteomes" id="UP000006727">
    <property type="component" value="Chromosome 9"/>
</dbReference>
<proteinExistence type="predicted"/>
<dbReference type="AlphaFoldDB" id="A0A2K1K332"/>
<dbReference type="PANTHER" id="PTHR34180">
    <property type="entry name" value="PEPTIDASE C45"/>
    <property type="match status" value="1"/>
</dbReference>
<dbReference type="KEGG" id="ppp:112286969"/>
<dbReference type="Pfam" id="PF03417">
    <property type="entry name" value="AAT"/>
    <property type="match status" value="1"/>
</dbReference>
<dbReference type="InterPro" id="IPR047801">
    <property type="entry name" value="Peptidase_C45"/>
</dbReference>
<dbReference type="Gramene" id="Pp3c9_13440V3.1">
    <property type="protein sequence ID" value="Pp3c9_13440V3.1"/>
    <property type="gene ID" value="Pp3c9_13440"/>
</dbReference>
<dbReference type="PaxDb" id="3218-PP1S29_102V6.1"/>
<dbReference type="PANTHER" id="PTHR34180:SF1">
    <property type="entry name" value="BETA-ALANYL-DOPAMINE_CARCININE HYDROLASE"/>
    <property type="match status" value="1"/>
</dbReference>
<dbReference type="EnsemblPlants" id="Pp3c9_13440V3.4">
    <property type="protein sequence ID" value="Pp3c9_13440V3.4"/>
    <property type="gene ID" value="Pp3c9_13440"/>
</dbReference>
<evidence type="ECO:0000313" key="2">
    <source>
        <dbReference type="EMBL" id="PNR48180.1"/>
    </source>
</evidence>
<dbReference type="STRING" id="3218.A0A2K1K332"/>
<name>A0A2K1K332_PHYPA</name>
<evidence type="ECO:0000259" key="1">
    <source>
        <dbReference type="Pfam" id="PF03417"/>
    </source>
</evidence>